<dbReference type="PANTHER" id="PTHR47293:SF7">
    <property type="entry name" value="JACALIN-RELATED LECTIN 34-RELATED"/>
    <property type="match status" value="1"/>
</dbReference>
<evidence type="ECO:0000313" key="5">
    <source>
        <dbReference type="Proteomes" id="UP000824890"/>
    </source>
</evidence>
<protein>
    <recommendedName>
        <fullName evidence="3">Jacalin-type lectin domain-containing protein</fullName>
    </recommendedName>
</protein>
<evidence type="ECO:0000256" key="2">
    <source>
        <dbReference type="ARBA" id="ARBA00022734"/>
    </source>
</evidence>
<dbReference type="Gene3D" id="2.100.10.30">
    <property type="entry name" value="Jacalin-like lectin domain"/>
    <property type="match status" value="2"/>
</dbReference>
<dbReference type="InterPro" id="IPR036404">
    <property type="entry name" value="Jacalin-like_lectin_dom_sf"/>
</dbReference>
<dbReference type="Pfam" id="PF01419">
    <property type="entry name" value="Jacalin"/>
    <property type="match status" value="2"/>
</dbReference>
<organism evidence="4 5">
    <name type="scientific">Brassica napus</name>
    <name type="common">Rape</name>
    <dbReference type="NCBI Taxonomy" id="3708"/>
    <lineage>
        <taxon>Eukaryota</taxon>
        <taxon>Viridiplantae</taxon>
        <taxon>Streptophyta</taxon>
        <taxon>Embryophyta</taxon>
        <taxon>Tracheophyta</taxon>
        <taxon>Spermatophyta</taxon>
        <taxon>Magnoliopsida</taxon>
        <taxon>eudicotyledons</taxon>
        <taxon>Gunneridae</taxon>
        <taxon>Pentapetalae</taxon>
        <taxon>rosids</taxon>
        <taxon>malvids</taxon>
        <taxon>Brassicales</taxon>
        <taxon>Brassicaceae</taxon>
        <taxon>Brassiceae</taxon>
        <taxon>Brassica</taxon>
    </lineage>
</organism>
<accession>A0ABQ8CLC7</accession>
<dbReference type="PROSITE" id="PS51752">
    <property type="entry name" value="JACALIN_LECTIN"/>
    <property type="match status" value="1"/>
</dbReference>
<dbReference type="SUPFAM" id="SSF51101">
    <property type="entry name" value="Mannose-binding lectins"/>
    <property type="match status" value="2"/>
</dbReference>
<evidence type="ECO:0000256" key="1">
    <source>
        <dbReference type="ARBA" id="ARBA00006568"/>
    </source>
</evidence>
<dbReference type="PANTHER" id="PTHR47293">
    <property type="entry name" value="JACALIN-RELATED LECTIN 3"/>
    <property type="match status" value="1"/>
</dbReference>
<dbReference type="InterPro" id="IPR001229">
    <property type="entry name" value="Jacalin-like_lectin_dom"/>
</dbReference>
<feature type="domain" description="Jacalin-type lectin" evidence="3">
    <location>
        <begin position="86"/>
        <end position="228"/>
    </location>
</feature>
<reference evidence="4 5" key="1">
    <citation type="submission" date="2021-05" db="EMBL/GenBank/DDBJ databases">
        <title>Genome Assembly of Synthetic Allotetraploid Brassica napus Reveals Homoeologous Exchanges between Subgenomes.</title>
        <authorList>
            <person name="Davis J.T."/>
        </authorList>
    </citation>
    <scope>NUCLEOTIDE SEQUENCE [LARGE SCALE GENOMIC DNA]</scope>
    <source>
        <strain evidence="5">cv. Da-Ae</strain>
        <tissue evidence="4">Seedling</tissue>
    </source>
</reference>
<name>A0ABQ8CLC7_BRANA</name>
<dbReference type="EMBL" id="JAGKQM010000007">
    <property type="protein sequence ID" value="KAH0917862.1"/>
    <property type="molecule type" value="Genomic_DNA"/>
</dbReference>
<dbReference type="Proteomes" id="UP000824890">
    <property type="component" value="Unassembled WGS sequence"/>
</dbReference>
<proteinExistence type="inferred from homology"/>
<dbReference type="SMART" id="SM00915">
    <property type="entry name" value="Jacalin"/>
    <property type="match status" value="2"/>
</dbReference>
<keyword evidence="2" id="KW-0430">Lectin</keyword>
<evidence type="ECO:0000259" key="3">
    <source>
        <dbReference type="PROSITE" id="PS51752"/>
    </source>
</evidence>
<gene>
    <name evidence="4" type="ORF">HID58_025522</name>
</gene>
<comment type="caution">
    <text evidence="4">The sequence shown here is derived from an EMBL/GenBank/DDBJ whole genome shotgun (WGS) entry which is preliminary data.</text>
</comment>
<evidence type="ECO:0000313" key="4">
    <source>
        <dbReference type="EMBL" id="KAH0917862.1"/>
    </source>
</evidence>
<comment type="similarity">
    <text evidence="1">Belongs to the jacalin lectin family.</text>
</comment>
<keyword evidence="5" id="KW-1185">Reference proteome</keyword>
<sequence>MIRLLRYENGISSLVFSEANCVVLAALDDSFGMFVVNFPNEDIKLVEVTYDNPKIFRNTVITSLKFETTTGRTSTFGYDAGKKFVLGGPRLVGFHGKEDSWGDYGIYDGVKKIKIGLYEEGIAFVKFVYIKGNGLVTGDDHGKITSLGAEEIVLENGEYLTGIEDYYRPIPGAPFGKTVLSSRRTKGSHLCMNWIPKYSFEEKGHKITGFHGRATADVIYSMEAISRTI</sequence>